<dbReference type="RefSeq" id="XP_013956626.1">
    <property type="nucleotide sequence ID" value="XM_014101151.1"/>
</dbReference>
<evidence type="ECO:0000256" key="1">
    <source>
        <dbReference type="SAM" id="Coils"/>
    </source>
</evidence>
<dbReference type="AlphaFoldDB" id="G9MTQ3"/>
<protein>
    <recommendedName>
        <fullName evidence="3">DUF7924 domain-containing protein</fullName>
    </recommendedName>
</protein>
<dbReference type="STRING" id="413071.G9MTQ3"/>
<dbReference type="GeneID" id="25791575"/>
<feature type="region of interest" description="Disordered" evidence="2">
    <location>
        <begin position="290"/>
        <end position="324"/>
    </location>
</feature>
<feature type="coiled-coil region" evidence="1">
    <location>
        <begin position="396"/>
        <end position="442"/>
    </location>
</feature>
<reference evidence="4 5" key="1">
    <citation type="journal article" date="2011" name="Genome Biol.">
        <title>Comparative genome sequence analysis underscores mycoparasitism as the ancestral life style of Trichoderma.</title>
        <authorList>
            <person name="Kubicek C.P."/>
            <person name="Herrera-Estrella A."/>
            <person name="Seidl-Seiboth V."/>
            <person name="Martinez D.A."/>
            <person name="Druzhinina I.S."/>
            <person name="Thon M."/>
            <person name="Zeilinger S."/>
            <person name="Casas-Flores S."/>
            <person name="Horwitz B.A."/>
            <person name="Mukherjee P.K."/>
            <person name="Mukherjee M."/>
            <person name="Kredics L."/>
            <person name="Alcaraz L.D."/>
            <person name="Aerts A."/>
            <person name="Antal Z."/>
            <person name="Atanasova L."/>
            <person name="Cervantes-Badillo M.G."/>
            <person name="Challacombe J."/>
            <person name="Chertkov O."/>
            <person name="McCluskey K."/>
            <person name="Coulpier F."/>
            <person name="Deshpande N."/>
            <person name="von Doehren H."/>
            <person name="Ebbole D.J."/>
            <person name="Esquivel-Naranjo E.U."/>
            <person name="Fekete E."/>
            <person name="Flipphi M."/>
            <person name="Glaser F."/>
            <person name="Gomez-Rodriguez E.Y."/>
            <person name="Gruber S."/>
            <person name="Han C."/>
            <person name="Henrissat B."/>
            <person name="Hermosa R."/>
            <person name="Hernandez-Onate M."/>
            <person name="Karaffa L."/>
            <person name="Kosti I."/>
            <person name="Le Crom S."/>
            <person name="Lindquist E."/>
            <person name="Lucas S."/>
            <person name="Luebeck M."/>
            <person name="Luebeck P.S."/>
            <person name="Margeot A."/>
            <person name="Metz B."/>
            <person name="Misra M."/>
            <person name="Nevalainen H."/>
            <person name="Omann M."/>
            <person name="Packer N."/>
            <person name="Perrone G."/>
            <person name="Uresti-Rivera E.E."/>
            <person name="Salamov A."/>
            <person name="Schmoll M."/>
            <person name="Seiboth B."/>
            <person name="Shapiro H."/>
            <person name="Sukno S."/>
            <person name="Tamayo-Ramos J.A."/>
            <person name="Tisch D."/>
            <person name="Wiest A."/>
            <person name="Wilkinson H.H."/>
            <person name="Zhang M."/>
            <person name="Coutinho P.M."/>
            <person name="Kenerley C.M."/>
            <person name="Monte E."/>
            <person name="Baker S.E."/>
            <person name="Grigoriev I.V."/>
        </authorList>
    </citation>
    <scope>NUCLEOTIDE SEQUENCE [LARGE SCALE GENOMIC DNA]</scope>
    <source>
        <strain evidence="5">Gv29-8 / FGSC 10586</strain>
    </source>
</reference>
<sequence>MNASVHSTTTYPAFELLYGRKAAHFLSAPDVTGGIHDYAKNHQQMHKDAWDAVQLATARTKTQHVTTDATPIHPTSQKATWNDSSDDSNSRERISLNVPPHRLHPTKDAIKFRALDAIVIWQDSEGQEQRAEPVSLDVDFDNDENTAYFRLHTNIRLRTRRRALYLCIPPETVLSITYKNEENIRSLDFSLTQKPEFIIPPEPLESRKTTKNLVEKFTALSSMTQFTVKLQEHKPTQPDGLSVIRSADLKKIASIFRPRPKTDRKRANIQGLYAGKPGRIFDASTTATSGSLEAEIPPPYHLPKSSQSRKKRKRGDSNVDDNELSKNHDATLLEKRLERIECSLSTVVEMVGILIRSTQDNDDRYRQLESEEKEVLFQDVRDQVNNTLDERVDDLLVECEGKVRECEHELDQILDEKRDKVKEAYEKQLKRLDEIASDHQDQVIANTREMIAESVNEQIQAETLAMGGAKHLDIITESVNEGWNNSIPLIGAQPQPDFSLGFNR</sequence>
<evidence type="ECO:0000313" key="4">
    <source>
        <dbReference type="EMBL" id="EHK22403.1"/>
    </source>
</evidence>
<evidence type="ECO:0000259" key="3">
    <source>
        <dbReference type="Pfam" id="PF25545"/>
    </source>
</evidence>
<dbReference type="VEuPathDB" id="FungiDB:TRIVIDRAFT_221682"/>
<dbReference type="InParanoid" id="G9MTQ3"/>
<dbReference type="eggNOG" id="ENOG502R9T1">
    <property type="taxonomic scope" value="Eukaryota"/>
</dbReference>
<evidence type="ECO:0000256" key="2">
    <source>
        <dbReference type="SAM" id="MobiDB-lite"/>
    </source>
</evidence>
<accession>G9MTQ3</accession>
<dbReference type="EMBL" id="ABDF02000006">
    <property type="protein sequence ID" value="EHK22403.1"/>
    <property type="molecule type" value="Genomic_DNA"/>
</dbReference>
<dbReference type="InterPro" id="IPR057684">
    <property type="entry name" value="DUF7924"/>
</dbReference>
<dbReference type="Proteomes" id="UP000007115">
    <property type="component" value="Unassembled WGS sequence"/>
</dbReference>
<organism evidence="4 5">
    <name type="scientific">Hypocrea virens (strain Gv29-8 / FGSC 10586)</name>
    <name type="common">Gliocladium virens</name>
    <name type="synonym">Trichoderma virens</name>
    <dbReference type="NCBI Taxonomy" id="413071"/>
    <lineage>
        <taxon>Eukaryota</taxon>
        <taxon>Fungi</taxon>
        <taxon>Dikarya</taxon>
        <taxon>Ascomycota</taxon>
        <taxon>Pezizomycotina</taxon>
        <taxon>Sordariomycetes</taxon>
        <taxon>Hypocreomycetidae</taxon>
        <taxon>Hypocreales</taxon>
        <taxon>Hypocreaceae</taxon>
        <taxon>Trichoderma</taxon>
    </lineage>
</organism>
<name>G9MTQ3_HYPVG</name>
<evidence type="ECO:0000313" key="5">
    <source>
        <dbReference type="Proteomes" id="UP000007115"/>
    </source>
</evidence>
<dbReference type="Pfam" id="PF25545">
    <property type="entry name" value="DUF7924"/>
    <property type="match status" value="1"/>
</dbReference>
<feature type="region of interest" description="Disordered" evidence="2">
    <location>
        <begin position="61"/>
        <end position="93"/>
    </location>
</feature>
<dbReference type="HOGENOM" id="CLU_540858_0_0_1"/>
<feature type="compositionally biased region" description="Polar residues" evidence="2">
    <location>
        <begin position="61"/>
        <end position="81"/>
    </location>
</feature>
<comment type="caution">
    <text evidence="4">The sequence shown here is derived from an EMBL/GenBank/DDBJ whole genome shotgun (WGS) entry which is preliminary data.</text>
</comment>
<gene>
    <name evidence="4" type="ORF">TRIVIDRAFT_221682</name>
</gene>
<feature type="domain" description="DUF7924" evidence="3">
    <location>
        <begin position="460"/>
        <end position="504"/>
    </location>
</feature>
<keyword evidence="5" id="KW-1185">Reference proteome</keyword>
<keyword evidence="1" id="KW-0175">Coiled coil</keyword>
<proteinExistence type="predicted"/>
<dbReference type="OrthoDB" id="47007at2759"/>